<keyword evidence="3 4" id="KW-0418">Kinase</keyword>
<dbReference type="Pfam" id="PF03770">
    <property type="entry name" value="IPK"/>
    <property type="match status" value="1"/>
</dbReference>
<proteinExistence type="inferred from homology"/>
<dbReference type="PANTHER" id="PTHR12400:SF26">
    <property type="entry name" value="KINASE"/>
    <property type="match status" value="1"/>
</dbReference>
<name>A0AAN9TQ42_9HEMI</name>
<keyword evidence="2 4" id="KW-0808">Transferase</keyword>
<evidence type="ECO:0000313" key="6">
    <source>
        <dbReference type="EMBL" id="KAK7600745.1"/>
    </source>
</evidence>
<evidence type="ECO:0000313" key="7">
    <source>
        <dbReference type="Proteomes" id="UP001367676"/>
    </source>
</evidence>
<evidence type="ECO:0000256" key="1">
    <source>
        <dbReference type="ARBA" id="ARBA00007374"/>
    </source>
</evidence>
<evidence type="ECO:0000256" key="5">
    <source>
        <dbReference type="SAM" id="MobiDB-lite"/>
    </source>
</evidence>
<dbReference type="Gene3D" id="3.30.470.160">
    <property type="entry name" value="Inositol polyphosphate kinase"/>
    <property type="match status" value="1"/>
</dbReference>
<dbReference type="SUPFAM" id="SSF56104">
    <property type="entry name" value="SAICAR synthase-like"/>
    <property type="match status" value="1"/>
</dbReference>
<evidence type="ECO:0000256" key="2">
    <source>
        <dbReference type="ARBA" id="ARBA00022679"/>
    </source>
</evidence>
<dbReference type="InterPro" id="IPR038286">
    <property type="entry name" value="IPK_sf"/>
</dbReference>
<reference evidence="6 7" key="1">
    <citation type="submission" date="2024-03" db="EMBL/GenBank/DDBJ databases">
        <title>Adaptation during the transition from Ophiocordyceps entomopathogen to insect associate is accompanied by gene loss and intensified selection.</title>
        <authorList>
            <person name="Ward C.M."/>
            <person name="Onetto C.A."/>
            <person name="Borneman A.R."/>
        </authorList>
    </citation>
    <scope>NUCLEOTIDE SEQUENCE [LARGE SCALE GENOMIC DNA]</scope>
    <source>
        <strain evidence="6">AWRI1</strain>
        <tissue evidence="6">Single Adult Female</tissue>
    </source>
</reference>
<comment type="similarity">
    <text evidence="1 4">Belongs to the inositol phosphokinase (IPK) family.</text>
</comment>
<dbReference type="Proteomes" id="UP001367676">
    <property type="component" value="Unassembled WGS sequence"/>
</dbReference>
<protein>
    <recommendedName>
        <fullName evidence="4">Kinase</fullName>
        <ecNumber evidence="4">2.7.-.-</ecNumber>
    </recommendedName>
</protein>
<accession>A0AAN9TQ42</accession>
<feature type="region of interest" description="Disordered" evidence="5">
    <location>
        <begin position="152"/>
        <end position="186"/>
    </location>
</feature>
<feature type="region of interest" description="Disordered" evidence="5">
    <location>
        <begin position="67"/>
        <end position="111"/>
    </location>
</feature>
<dbReference type="AlphaFoldDB" id="A0AAN9TQ42"/>
<dbReference type="GO" id="GO:0046854">
    <property type="term" value="P:phosphatidylinositol phosphate biosynthetic process"/>
    <property type="evidence" value="ECO:0007669"/>
    <property type="project" value="TreeGrafter"/>
</dbReference>
<dbReference type="GO" id="GO:0005634">
    <property type="term" value="C:nucleus"/>
    <property type="evidence" value="ECO:0007669"/>
    <property type="project" value="TreeGrafter"/>
</dbReference>
<dbReference type="GO" id="GO:0032958">
    <property type="term" value="P:inositol phosphate biosynthetic process"/>
    <property type="evidence" value="ECO:0007669"/>
    <property type="project" value="InterPro"/>
</dbReference>
<dbReference type="GO" id="GO:0000828">
    <property type="term" value="F:inositol hexakisphosphate kinase activity"/>
    <property type="evidence" value="ECO:0007669"/>
    <property type="project" value="TreeGrafter"/>
</dbReference>
<feature type="compositionally biased region" description="Basic and acidic residues" evidence="5">
    <location>
        <begin position="67"/>
        <end position="79"/>
    </location>
</feature>
<keyword evidence="7" id="KW-1185">Reference proteome</keyword>
<dbReference type="PANTHER" id="PTHR12400">
    <property type="entry name" value="INOSITOL POLYPHOSPHATE KINASE"/>
    <property type="match status" value="1"/>
</dbReference>
<dbReference type="InterPro" id="IPR005522">
    <property type="entry name" value="IPK"/>
</dbReference>
<gene>
    <name evidence="6" type="ORF">V9T40_009883</name>
</gene>
<dbReference type="EMBL" id="JBBCAQ010000013">
    <property type="protein sequence ID" value="KAK7600745.1"/>
    <property type="molecule type" value="Genomic_DNA"/>
</dbReference>
<evidence type="ECO:0000256" key="3">
    <source>
        <dbReference type="ARBA" id="ARBA00022777"/>
    </source>
</evidence>
<dbReference type="EC" id="2.7.-.-" evidence="4"/>
<organism evidence="6 7">
    <name type="scientific">Parthenolecanium corni</name>
    <dbReference type="NCBI Taxonomy" id="536013"/>
    <lineage>
        <taxon>Eukaryota</taxon>
        <taxon>Metazoa</taxon>
        <taxon>Ecdysozoa</taxon>
        <taxon>Arthropoda</taxon>
        <taxon>Hexapoda</taxon>
        <taxon>Insecta</taxon>
        <taxon>Pterygota</taxon>
        <taxon>Neoptera</taxon>
        <taxon>Paraneoptera</taxon>
        <taxon>Hemiptera</taxon>
        <taxon>Sternorrhyncha</taxon>
        <taxon>Coccoidea</taxon>
        <taxon>Coccidae</taxon>
        <taxon>Parthenolecanium</taxon>
    </lineage>
</organism>
<sequence length="745" mass="82278">MRGTRRRPACIRVSGTRAPTRTRSMRCAARLSAASSFHFPFPSRPYIVASAIPVELNVLRIDPVRSDPVRSDPILKQKPADSSLLPFGGDGDDGDGSCNGNGNGNGNDNDNGVVKKCRKDEEHALLKFLALNALDLTAPACGRLLHHRPHAATAAASDGDGDGDGRRRETPQTTGKPAGSQSPSWCQLSGHPDCFSRAGPGTIWKKCSGGTERNVYEALSAEPHLRHVVPRFLREVEYKGEKYIELQDLLHSFRDPYVMDIKMGARTFLESEVQNTFAREDLYLKMIAVDANAPTDEENASRKVTKLRYMQFREEQSSTSTLGFRIEAMKFRGSKPVTDLKKVKSKKEVADTLSLFLGAKENIRQRLVSRLVEIRTTLEQSQYFKTHEIVGSSILIIYDDVKVGAWMIDFAKTRPVPPNVLLTHRLPWSPGNHEDGFLFGLDHLVNLAAPRLTVARQPRSAKNEKSEIRELCHVNCESVFDSRLFVFLSLVVAAKLDSSSRSPFVRMRFTMSTTSIMAQPRNVIKSTASKTGRETIHSGHFMVSQFEADAQDDEYEVAVPVPEVNSKQLEIIPIPVRSVVYGVGGGDSGCGGCGGGSSSSSSTSLIGACHSGDRLTFNSSQKIMSVSIETSLTKLFQCMSIAYRLSNLLKAFQAFGNRLQIKSARKYTRLRESLSVTPCFFQRLGKVESVVRLNEWPNSTAEVGFRTSRKASRRVVYSLFGSLVCSSFVPETSALASEKCNLVIY</sequence>
<feature type="compositionally biased region" description="Polar residues" evidence="5">
    <location>
        <begin position="171"/>
        <end position="186"/>
    </location>
</feature>
<comment type="caution">
    <text evidence="6">The sequence shown here is derived from an EMBL/GenBank/DDBJ whole genome shotgun (WGS) entry which is preliminary data.</text>
</comment>
<evidence type="ECO:0000256" key="4">
    <source>
        <dbReference type="RuleBase" id="RU363090"/>
    </source>
</evidence>
<dbReference type="GO" id="GO:0005737">
    <property type="term" value="C:cytoplasm"/>
    <property type="evidence" value="ECO:0007669"/>
    <property type="project" value="TreeGrafter"/>
</dbReference>